<name>A0ABN8LVF4_9CNID</name>
<gene>
    <name evidence="1" type="ORF">PEVE_00005502</name>
</gene>
<dbReference type="EMBL" id="CALNXI010000135">
    <property type="protein sequence ID" value="CAH3020073.1"/>
    <property type="molecule type" value="Genomic_DNA"/>
</dbReference>
<dbReference type="Proteomes" id="UP001159427">
    <property type="component" value="Unassembled WGS sequence"/>
</dbReference>
<sequence length="198" mass="21603">MSNKASVGGHERRFAFHLKYGFKLSTVYAWLNLNNGFLAACSGATITSKIERAGSHENDEKANRPGRVNMIQQRGIPGSSLQISPRILTKKSALLHMLSLAGLKTQKSTTKCSCVKILVHIVSVFLGAAETIVGSFVCCGVGTILNKATNKFFLSALRTEAGQRSSLLISPSRDIAKQQRNNRLKDTVGHHELLLKRV</sequence>
<accession>A0ABN8LVF4</accession>
<evidence type="ECO:0000313" key="2">
    <source>
        <dbReference type="Proteomes" id="UP001159427"/>
    </source>
</evidence>
<organism evidence="1 2">
    <name type="scientific">Porites evermanni</name>
    <dbReference type="NCBI Taxonomy" id="104178"/>
    <lineage>
        <taxon>Eukaryota</taxon>
        <taxon>Metazoa</taxon>
        <taxon>Cnidaria</taxon>
        <taxon>Anthozoa</taxon>
        <taxon>Hexacorallia</taxon>
        <taxon>Scleractinia</taxon>
        <taxon>Fungiina</taxon>
        <taxon>Poritidae</taxon>
        <taxon>Porites</taxon>
    </lineage>
</organism>
<comment type="caution">
    <text evidence="1">The sequence shown here is derived from an EMBL/GenBank/DDBJ whole genome shotgun (WGS) entry which is preliminary data.</text>
</comment>
<protein>
    <submittedName>
        <fullName evidence="1">Uncharacterized protein</fullName>
    </submittedName>
</protein>
<proteinExistence type="predicted"/>
<keyword evidence="2" id="KW-1185">Reference proteome</keyword>
<evidence type="ECO:0000313" key="1">
    <source>
        <dbReference type="EMBL" id="CAH3020073.1"/>
    </source>
</evidence>
<reference evidence="1 2" key="1">
    <citation type="submission" date="2022-05" db="EMBL/GenBank/DDBJ databases">
        <authorList>
            <consortium name="Genoscope - CEA"/>
            <person name="William W."/>
        </authorList>
    </citation>
    <scope>NUCLEOTIDE SEQUENCE [LARGE SCALE GENOMIC DNA]</scope>
</reference>